<protein>
    <submittedName>
        <fullName evidence="2">Uncharacterized protein</fullName>
    </submittedName>
</protein>
<evidence type="ECO:0000313" key="2">
    <source>
        <dbReference type="EMBL" id="MBE1493913.1"/>
    </source>
</evidence>
<evidence type="ECO:0000256" key="1">
    <source>
        <dbReference type="SAM" id="MobiDB-lite"/>
    </source>
</evidence>
<feature type="region of interest" description="Disordered" evidence="1">
    <location>
        <begin position="1"/>
        <end position="22"/>
    </location>
</feature>
<dbReference type="Proteomes" id="UP000631670">
    <property type="component" value="Unassembled WGS sequence"/>
</dbReference>
<accession>A0ABR9HSL2</accession>
<name>A0ABR9HSL2_9PSEU</name>
<keyword evidence="3" id="KW-1185">Reference proteome</keyword>
<organism evidence="2 3">
    <name type="scientific">Amycolatopsis lexingtonensis</name>
    <dbReference type="NCBI Taxonomy" id="218822"/>
    <lineage>
        <taxon>Bacteria</taxon>
        <taxon>Bacillati</taxon>
        <taxon>Actinomycetota</taxon>
        <taxon>Actinomycetes</taxon>
        <taxon>Pseudonocardiales</taxon>
        <taxon>Pseudonocardiaceae</taxon>
        <taxon>Amycolatopsis</taxon>
    </lineage>
</organism>
<gene>
    <name evidence="2" type="ORF">H4696_001013</name>
</gene>
<sequence>MHPNAPFAHAENTAHKRPAAWPPTVRERLTIKAAVRFAARLPGPRGGYRQGRSPSPVPARCAVPGFVAPLTEVRRAS</sequence>
<dbReference type="EMBL" id="JADBEG010000001">
    <property type="protein sequence ID" value="MBE1493913.1"/>
    <property type="molecule type" value="Genomic_DNA"/>
</dbReference>
<evidence type="ECO:0000313" key="3">
    <source>
        <dbReference type="Proteomes" id="UP000631670"/>
    </source>
</evidence>
<comment type="caution">
    <text evidence="2">The sequence shown here is derived from an EMBL/GenBank/DDBJ whole genome shotgun (WGS) entry which is preliminary data.</text>
</comment>
<dbReference type="RefSeq" id="WP_086859747.1">
    <property type="nucleotide sequence ID" value="NZ_JADBEG010000001.1"/>
</dbReference>
<proteinExistence type="predicted"/>
<reference evidence="2 3" key="1">
    <citation type="submission" date="2020-10" db="EMBL/GenBank/DDBJ databases">
        <title>Sequencing the genomes of 1000 actinobacteria strains.</title>
        <authorList>
            <person name="Klenk H.-P."/>
        </authorList>
    </citation>
    <scope>NUCLEOTIDE SEQUENCE [LARGE SCALE GENOMIC DNA]</scope>
    <source>
        <strain evidence="2 3">DSM 44653</strain>
    </source>
</reference>